<dbReference type="Proteomes" id="UP000789375">
    <property type="component" value="Unassembled WGS sequence"/>
</dbReference>
<accession>A0A9N9EY13</accession>
<dbReference type="EMBL" id="CAJVPP010000610">
    <property type="protein sequence ID" value="CAG8497541.1"/>
    <property type="molecule type" value="Genomic_DNA"/>
</dbReference>
<evidence type="ECO:0000313" key="1">
    <source>
        <dbReference type="EMBL" id="CAG8497541.1"/>
    </source>
</evidence>
<protein>
    <submittedName>
        <fullName evidence="1">15001_t:CDS:1</fullName>
    </submittedName>
</protein>
<reference evidence="1" key="1">
    <citation type="submission" date="2021-06" db="EMBL/GenBank/DDBJ databases">
        <authorList>
            <person name="Kallberg Y."/>
            <person name="Tangrot J."/>
            <person name="Rosling A."/>
        </authorList>
    </citation>
    <scope>NUCLEOTIDE SEQUENCE</scope>
    <source>
        <strain evidence="1">87-6 pot B 2015</strain>
    </source>
</reference>
<organism evidence="1 2">
    <name type="scientific">Funneliformis mosseae</name>
    <name type="common">Endomycorrhizal fungus</name>
    <name type="synonym">Glomus mosseae</name>
    <dbReference type="NCBI Taxonomy" id="27381"/>
    <lineage>
        <taxon>Eukaryota</taxon>
        <taxon>Fungi</taxon>
        <taxon>Fungi incertae sedis</taxon>
        <taxon>Mucoromycota</taxon>
        <taxon>Glomeromycotina</taxon>
        <taxon>Glomeromycetes</taxon>
        <taxon>Glomerales</taxon>
        <taxon>Glomeraceae</taxon>
        <taxon>Funneliformis</taxon>
    </lineage>
</organism>
<gene>
    <name evidence="1" type="ORF">FMOSSE_LOCUS3860</name>
</gene>
<name>A0A9N9EY13_FUNMO</name>
<evidence type="ECO:0000313" key="2">
    <source>
        <dbReference type="Proteomes" id="UP000789375"/>
    </source>
</evidence>
<dbReference type="AlphaFoldDB" id="A0A9N9EY13"/>
<comment type="caution">
    <text evidence="1">The sequence shown here is derived from an EMBL/GenBank/DDBJ whole genome shotgun (WGS) entry which is preliminary data.</text>
</comment>
<sequence length="63" mass="6787">MGYLVSSLGSQHVTVKESELQDGKIYEPISLLKISKLGAKPNPATTPLPGLSAAQQLYLFDEI</sequence>
<keyword evidence="2" id="KW-1185">Reference proteome</keyword>
<proteinExistence type="predicted"/>